<evidence type="ECO:0000313" key="7">
    <source>
        <dbReference type="Proteomes" id="UP001161391"/>
    </source>
</evidence>
<dbReference type="PANTHER" id="PTHR30537">
    <property type="entry name" value="HTH-TYPE TRANSCRIPTIONAL REGULATOR"/>
    <property type="match status" value="1"/>
</dbReference>
<dbReference type="Gene3D" id="3.40.190.290">
    <property type="match status" value="1"/>
</dbReference>
<dbReference type="Pfam" id="PF00126">
    <property type="entry name" value="HTH_1"/>
    <property type="match status" value="1"/>
</dbReference>
<organism evidence="6 7">
    <name type="scientific">Algimonas ampicilliniresistens</name>
    <dbReference type="NCBI Taxonomy" id="1298735"/>
    <lineage>
        <taxon>Bacteria</taxon>
        <taxon>Pseudomonadati</taxon>
        <taxon>Pseudomonadota</taxon>
        <taxon>Alphaproteobacteria</taxon>
        <taxon>Maricaulales</taxon>
        <taxon>Robiginitomaculaceae</taxon>
        <taxon>Algimonas</taxon>
    </lineage>
</organism>
<dbReference type="PANTHER" id="PTHR30537:SF3">
    <property type="entry name" value="TRANSCRIPTIONAL REGULATORY PROTEIN"/>
    <property type="match status" value="1"/>
</dbReference>
<comment type="caution">
    <text evidence="6">The sequence shown here is derived from an EMBL/GenBank/DDBJ whole genome shotgun (WGS) entry which is preliminary data.</text>
</comment>
<protein>
    <submittedName>
        <fullName evidence="6">LysR family transcriptional regulator</fullName>
    </submittedName>
</protein>
<evidence type="ECO:0000256" key="3">
    <source>
        <dbReference type="ARBA" id="ARBA00023125"/>
    </source>
</evidence>
<dbReference type="InterPro" id="IPR036390">
    <property type="entry name" value="WH_DNA-bd_sf"/>
</dbReference>
<sequence length="300" mass="33192">MNWNSVLFDWNHVRGFLATVEEGSLSGGARVLGVTQPTLSRQISALEASLGVTLFERGHRSSELTAAGLELVDHVRTMFSAATDISLTASGQSQTIKGHVKITSTNNMATFNLPPILKRLRGIAPEIEIELVTSNDVHDLKKREADIAIRHGRPEQPDLIAKLIGETSANFYASTEYLDRMGRPDSPADLSTHDFIGFETATMLIPHYKQMGINVIRDNFKIYSASGTVVIALAEQGLGIIMMFKNELGQVKGMEKLLPDFPSIPIPIWLVTHRELHTSRRIRLVYDHLSVELKALLKNG</sequence>
<dbReference type="Proteomes" id="UP001161391">
    <property type="component" value="Unassembled WGS sequence"/>
</dbReference>
<proteinExistence type="inferred from homology"/>
<dbReference type="InterPro" id="IPR000847">
    <property type="entry name" value="LysR_HTH_N"/>
</dbReference>
<dbReference type="EMBL" id="BSNK01000002">
    <property type="protein sequence ID" value="GLQ24232.1"/>
    <property type="molecule type" value="Genomic_DNA"/>
</dbReference>
<reference evidence="6" key="2">
    <citation type="submission" date="2023-01" db="EMBL/GenBank/DDBJ databases">
        <title>Draft genome sequence of Algimonas ampicilliniresistens strain NBRC 108219.</title>
        <authorList>
            <person name="Sun Q."/>
            <person name="Mori K."/>
        </authorList>
    </citation>
    <scope>NUCLEOTIDE SEQUENCE</scope>
    <source>
        <strain evidence="6">NBRC 108219</strain>
    </source>
</reference>
<evidence type="ECO:0000313" key="6">
    <source>
        <dbReference type="EMBL" id="GLQ24232.1"/>
    </source>
</evidence>
<evidence type="ECO:0000259" key="5">
    <source>
        <dbReference type="PROSITE" id="PS50931"/>
    </source>
</evidence>
<keyword evidence="3" id="KW-0238">DNA-binding</keyword>
<dbReference type="SUPFAM" id="SSF46785">
    <property type="entry name" value="Winged helix' DNA-binding domain"/>
    <property type="match status" value="1"/>
</dbReference>
<comment type="similarity">
    <text evidence="1">Belongs to the LysR transcriptional regulatory family.</text>
</comment>
<name>A0ABQ5VCU8_9PROT</name>
<keyword evidence="7" id="KW-1185">Reference proteome</keyword>
<keyword evidence="4" id="KW-0804">Transcription</keyword>
<dbReference type="InterPro" id="IPR058163">
    <property type="entry name" value="LysR-type_TF_proteobact-type"/>
</dbReference>
<keyword evidence="2" id="KW-0805">Transcription regulation</keyword>
<dbReference type="SUPFAM" id="SSF53850">
    <property type="entry name" value="Periplasmic binding protein-like II"/>
    <property type="match status" value="1"/>
</dbReference>
<dbReference type="PRINTS" id="PR00039">
    <property type="entry name" value="HTHLYSR"/>
</dbReference>
<dbReference type="InterPro" id="IPR036388">
    <property type="entry name" value="WH-like_DNA-bd_sf"/>
</dbReference>
<evidence type="ECO:0000256" key="1">
    <source>
        <dbReference type="ARBA" id="ARBA00009437"/>
    </source>
</evidence>
<dbReference type="Pfam" id="PF03466">
    <property type="entry name" value="LysR_substrate"/>
    <property type="match status" value="1"/>
</dbReference>
<gene>
    <name evidence="6" type="ORF">GCM10007853_21060</name>
</gene>
<dbReference type="Gene3D" id="1.10.10.10">
    <property type="entry name" value="Winged helix-like DNA-binding domain superfamily/Winged helix DNA-binding domain"/>
    <property type="match status" value="1"/>
</dbReference>
<reference evidence="6" key="1">
    <citation type="journal article" date="2014" name="Int. J. Syst. Evol. Microbiol.">
        <title>Complete genome of a new Firmicutes species belonging to the dominant human colonic microbiota ('Ruminococcus bicirculans') reveals two chromosomes and a selective capacity to utilize plant glucans.</title>
        <authorList>
            <consortium name="NISC Comparative Sequencing Program"/>
            <person name="Wegmann U."/>
            <person name="Louis P."/>
            <person name="Goesmann A."/>
            <person name="Henrissat B."/>
            <person name="Duncan S.H."/>
            <person name="Flint H.J."/>
        </authorList>
    </citation>
    <scope>NUCLEOTIDE SEQUENCE</scope>
    <source>
        <strain evidence="6">NBRC 108219</strain>
    </source>
</reference>
<accession>A0ABQ5VCU8</accession>
<feature type="domain" description="HTH lysR-type" evidence="5">
    <location>
        <begin position="8"/>
        <end position="65"/>
    </location>
</feature>
<evidence type="ECO:0000256" key="2">
    <source>
        <dbReference type="ARBA" id="ARBA00023015"/>
    </source>
</evidence>
<dbReference type="InterPro" id="IPR005119">
    <property type="entry name" value="LysR_subst-bd"/>
</dbReference>
<dbReference type="PROSITE" id="PS50931">
    <property type="entry name" value="HTH_LYSR"/>
    <property type="match status" value="1"/>
</dbReference>
<evidence type="ECO:0000256" key="4">
    <source>
        <dbReference type="ARBA" id="ARBA00023163"/>
    </source>
</evidence>
<dbReference type="RefSeq" id="WP_284390437.1">
    <property type="nucleotide sequence ID" value="NZ_BSNK01000002.1"/>
</dbReference>